<sequence>MKQFYEHWKMLFNSTESFYWNRYYSGCINELYNHFLYEATSSLKGQTVQHNVLGECRITRVYSFYDDELFCTIYSNLYRMDVKLRDLI</sequence>
<organism evidence="1 2">
    <name type="scientific">Klebsiella phage vB_KleM_RaK2</name>
    <dbReference type="NCBI Taxonomy" id="1147094"/>
    <lineage>
        <taxon>Viruses</taxon>
        <taxon>Duplodnaviria</taxon>
        <taxon>Heunggongvirae</taxon>
        <taxon>Uroviricota</taxon>
        <taxon>Caudoviricetes</taxon>
        <taxon>Alcyoneusvirus</taxon>
        <taxon>Alcyoneusvirus RaK2</taxon>
    </lineage>
</organism>
<dbReference type="EMBL" id="JQ513383">
    <property type="protein sequence ID" value="AFA44744.1"/>
    <property type="molecule type" value="Genomic_DNA"/>
</dbReference>
<protein>
    <submittedName>
        <fullName evidence="1">Uncharacterized protein</fullName>
    </submittedName>
</protein>
<dbReference type="GeneID" id="14013059"/>
<name>H6X4S8_9CAUD</name>
<evidence type="ECO:0000313" key="1">
    <source>
        <dbReference type="EMBL" id="AFA44744.1"/>
    </source>
</evidence>
<gene>
    <name evidence="1" type="ORF">RaK2_00471</name>
</gene>
<evidence type="ECO:0000313" key="2">
    <source>
        <dbReference type="Proteomes" id="UP000007524"/>
    </source>
</evidence>
<accession>H6X4S8</accession>
<dbReference type="KEGG" id="vg:14013059"/>
<reference evidence="1 2" key="1">
    <citation type="journal article" date="2012" name="J. Virol.">
        <title>Genome of Klebsiella sp.-Infecting Bacteriophage vB_KleM_RaK2.</title>
        <authorList>
            <person name="Simoliunas E."/>
            <person name="Kaliniene L."/>
            <person name="Truncaite L."/>
            <person name="Klausa V."/>
            <person name="Zajanckauskaite A."/>
            <person name="Meskys R."/>
        </authorList>
    </citation>
    <scope>NUCLEOTIDE SEQUENCE [LARGE SCALE GENOMIC DNA]</scope>
</reference>
<dbReference type="Proteomes" id="UP000007524">
    <property type="component" value="Segment"/>
</dbReference>
<dbReference type="RefSeq" id="YP_007007626.1">
    <property type="nucleotide sequence ID" value="NC_019526.1"/>
</dbReference>
<keyword evidence="2" id="KW-1185">Reference proteome</keyword>
<proteinExistence type="predicted"/>